<dbReference type="CDD" id="cd19757">
    <property type="entry name" value="Bbox1"/>
    <property type="match status" value="1"/>
</dbReference>
<evidence type="ECO:0000256" key="5">
    <source>
        <dbReference type="SAM" id="MobiDB-lite"/>
    </source>
</evidence>
<reference evidence="8" key="1">
    <citation type="submission" date="2021-11" db="EMBL/GenBank/DDBJ databases">
        <authorList>
            <consortium name="Genoscope - CEA"/>
            <person name="William W."/>
        </authorList>
    </citation>
    <scope>NUCLEOTIDE SEQUENCE</scope>
</reference>
<evidence type="ECO:0000313" key="9">
    <source>
        <dbReference type="Proteomes" id="UP000789595"/>
    </source>
</evidence>
<evidence type="ECO:0000313" key="8">
    <source>
        <dbReference type="EMBL" id="CAH0378137.1"/>
    </source>
</evidence>
<dbReference type="EMBL" id="CAKKNE010000005">
    <property type="protein sequence ID" value="CAH0378137.1"/>
    <property type="molecule type" value="Genomic_DNA"/>
</dbReference>
<dbReference type="Gene3D" id="3.30.160.60">
    <property type="entry name" value="Classic Zinc Finger"/>
    <property type="match status" value="1"/>
</dbReference>
<dbReference type="SUPFAM" id="SSF57845">
    <property type="entry name" value="B-box zinc-binding domain"/>
    <property type="match status" value="1"/>
</dbReference>
<dbReference type="Gene3D" id="3.30.40.10">
    <property type="entry name" value="Zinc/RING finger domain, C3HC4 (zinc finger)"/>
    <property type="match status" value="1"/>
</dbReference>
<accession>A0A8J2T1T1</accession>
<feature type="region of interest" description="Disordered" evidence="5">
    <location>
        <begin position="205"/>
        <end position="242"/>
    </location>
</feature>
<dbReference type="InterPro" id="IPR000315">
    <property type="entry name" value="Znf_B-box"/>
</dbReference>
<dbReference type="InterPro" id="IPR001841">
    <property type="entry name" value="Znf_RING"/>
</dbReference>
<feature type="non-terminal residue" evidence="8">
    <location>
        <position position="1"/>
    </location>
</feature>
<dbReference type="PANTHER" id="PTHR25462:SF296">
    <property type="entry name" value="MEIOTIC P26, ISOFORM F"/>
    <property type="match status" value="1"/>
</dbReference>
<dbReference type="InterPro" id="IPR047153">
    <property type="entry name" value="TRIM45/56/19-like"/>
</dbReference>
<sequence>RRKNAGAYIVAPEQALPSAAPAPQRSRVAYAACTGTGEPAPKVEAAQRGCPTRRCIGETAPKPQQTKMETPETARGRWPLCQVCAGEFDWPRAHHSDEDRLFARCPRLLSCLHTVCEACLHDARERRGTYACHVCQARTNVESVHAISKLSVDWSAVDVCRRAAQRAGAYNCDECAEDEPAASWCETCGIGLCSFHRTNHARSRRTQEHAVVDLQRPQTGTDASDYGGYDSETPRPPGADAEPPQIAVSCALHPTEEVRFFCAHCCQLACRDCASTGPHVCRVLGRAATWTPVPAAAGALRANAEKMDGNCVDMEGDVARALAKTDEASERVDEAARDAREAITNAFDAFRLTIAEREASLKKLVDDYANGVGLDLDSRRQALIADQRDVRVARAVGGAARDRLANRDAQYLSVTAAVARRLDDLRKRLYAGPLEPPAIDAAALRFEGDDASSERILELVTRLGRVHRPDELDTEPAAPIKPPDAPSSTAPVELVVHALRPEGTVGRRVEKLLQLRASGEENQPPPEVVVAGGGHVAAKKRQQAPNVDSFVVDVVPQGTEGPVVARVVVVTTTDPRLRGSMVETRRIESTGDPPTMRLLRTLAPNDA</sequence>
<keyword evidence="1" id="KW-0479">Metal-binding</keyword>
<evidence type="ECO:0008006" key="10">
    <source>
        <dbReference type="Google" id="ProtNLM"/>
    </source>
</evidence>
<dbReference type="PROSITE" id="PS50089">
    <property type="entry name" value="ZF_RING_2"/>
    <property type="match status" value="1"/>
</dbReference>
<feature type="non-terminal residue" evidence="8">
    <location>
        <position position="607"/>
    </location>
</feature>
<organism evidence="8 9">
    <name type="scientific">Pelagomonas calceolata</name>
    <dbReference type="NCBI Taxonomy" id="35677"/>
    <lineage>
        <taxon>Eukaryota</taxon>
        <taxon>Sar</taxon>
        <taxon>Stramenopiles</taxon>
        <taxon>Ochrophyta</taxon>
        <taxon>Pelagophyceae</taxon>
        <taxon>Pelagomonadales</taxon>
        <taxon>Pelagomonadaceae</taxon>
        <taxon>Pelagomonas</taxon>
    </lineage>
</organism>
<dbReference type="PANTHER" id="PTHR25462">
    <property type="entry name" value="BONUS, ISOFORM C-RELATED"/>
    <property type="match status" value="1"/>
</dbReference>
<feature type="region of interest" description="Disordered" evidence="5">
    <location>
        <begin position="470"/>
        <end position="489"/>
    </location>
</feature>
<keyword evidence="3" id="KW-0862">Zinc</keyword>
<evidence type="ECO:0000256" key="4">
    <source>
        <dbReference type="PROSITE-ProRule" id="PRU00024"/>
    </source>
</evidence>
<dbReference type="OrthoDB" id="264520at2759"/>
<comment type="caution">
    <text evidence="8">The sequence shown here is derived from an EMBL/GenBank/DDBJ whole genome shotgun (WGS) entry which is preliminary data.</text>
</comment>
<evidence type="ECO:0000256" key="1">
    <source>
        <dbReference type="ARBA" id="ARBA00022723"/>
    </source>
</evidence>
<evidence type="ECO:0000256" key="3">
    <source>
        <dbReference type="ARBA" id="ARBA00022833"/>
    </source>
</evidence>
<dbReference type="InterPro" id="IPR017907">
    <property type="entry name" value="Znf_RING_CS"/>
</dbReference>
<dbReference type="AlphaFoldDB" id="A0A8J2T1T1"/>
<name>A0A8J2T1T1_9STRA</name>
<dbReference type="GO" id="GO:0008270">
    <property type="term" value="F:zinc ion binding"/>
    <property type="evidence" value="ECO:0007669"/>
    <property type="project" value="UniProtKB-KW"/>
</dbReference>
<evidence type="ECO:0000259" key="6">
    <source>
        <dbReference type="PROSITE" id="PS50089"/>
    </source>
</evidence>
<protein>
    <recommendedName>
        <fullName evidence="10">B box-type domain-containing protein</fullName>
    </recommendedName>
</protein>
<keyword evidence="9" id="KW-1185">Reference proteome</keyword>
<evidence type="ECO:0000259" key="7">
    <source>
        <dbReference type="PROSITE" id="PS50119"/>
    </source>
</evidence>
<keyword evidence="2 4" id="KW-0863">Zinc-finger</keyword>
<dbReference type="PROSITE" id="PS50119">
    <property type="entry name" value="ZF_BBOX"/>
    <property type="match status" value="1"/>
</dbReference>
<dbReference type="InterPro" id="IPR013083">
    <property type="entry name" value="Znf_RING/FYVE/PHD"/>
</dbReference>
<dbReference type="Proteomes" id="UP000789595">
    <property type="component" value="Unassembled WGS sequence"/>
</dbReference>
<gene>
    <name evidence="8" type="ORF">PECAL_5P26540</name>
</gene>
<feature type="domain" description="B box-type" evidence="7">
    <location>
        <begin position="245"/>
        <end position="279"/>
    </location>
</feature>
<dbReference type="PROSITE" id="PS00518">
    <property type="entry name" value="ZF_RING_1"/>
    <property type="match status" value="1"/>
</dbReference>
<evidence type="ECO:0000256" key="2">
    <source>
        <dbReference type="ARBA" id="ARBA00022771"/>
    </source>
</evidence>
<proteinExistence type="predicted"/>
<feature type="domain" description="RING-type" evidence="6">
    <location>
        <begin position="81"/>
        <end position="136"/>
    </location>
</feature>